<reference evidence="9" key="3">
    <citation type="submission" date="2015-02" db="UniProtKB">
        <authorList>
            <consortium name="EnsemblProtists"/>
        </authorList>
    </citation>
    <scope>IDENTIFICATION</scope>
    <source>
        <strain evidence="9">DAOM BR144</strain>
    </source>
</reference>
<sequence length="317" mass="35576">QERELNVELQTEEIEVLQSIYEDAFQLKANFDDADGVRAFTIAIPGRHAIQLLIHLPFGYPTTDAPVAEVYESFGLTNAQRDQILQDLDTIFQRSSGQVCLYEWIEGVRDVYANDEDVDLSSLSISDSKEGVQEASRATMGQEQEEDDAPPVSFISDPQTLRPRVRTAQLVRDPEREARLAPLIFHGKPFTDRKSTFQGHACPVHSVEDVRSFLAILMDDRKIERAIHNMLAYRIVGDFVIKDNDEDGEDAAGSKLSHLLELTKAENVAVVVTRWFGGILLGPDRFKHINTAARETLEEGGFLAASILNHSKKKNKK</sequence>
<dbReference type="eggNOG" id="KOG3299">
    <property type="taxonomic scope" value="Eukaryota"/>
</dbReference>
<dbReference type="VEuPathDB" id="FungiDB:PYU1_G007575"/>
<evidence type="ECO:0000256" key="1">
    <source>
        <dbReference type="ARBA" id="ARBA00004496"/>
    </source>
</evidence>
<dbReference type="Gene3D" id="3.30.230.30">
    <property type="entry name" value="Impact, N-terminal domain"/>
    <property type="match status" value="1"/>
</dbReference>
<dbReference type="SMART" id="SM00591">
    <property type="entry name" value="RWD"/>
    <property type="match status" value="1"/>
</dbReference>
<keyword evidence="10" id="KW-1185">Reference proteome</keyword>
<dbReference type="Pfam" id="PF01205">
    <property type="entry name" value="Impact_N"/>
    <property type="match status" value="1"/>
</dbReference>
<dbReference type="Gene3D" id="3.10.110.10">
    <property type="entry name" value="Ubiquitin Conjugating Enzyme"/>
    <property type="match status" value="1"/>
</dbReference>
<reference evidence="10" key="1">
    <citation type="journal article" date="2010" name="Genome Biol.">
        <title>Genome sequence of the necrotrophic plant pathogen Pythium ultimum reveals original pathogenicity mechanisms and effector repertoire.</title>
        <authorList>
            <person name="Levesque C.A."/>
            <person name="Brouwer H."/>
            <person name="Cano L."/>
            <person name="Hamilton J.P."/>
            <person name="Holt C."/>
            <person name="Huitema E."/>
            <person name="Raffaele S."/>
            <person name="Robideau G.P."/>
            <person name="Thines M."/>
            <person name="Win J."/>
            <person name="Zerillo M.M."/>
            <person name="Beakes G.W."/>
            <person name="Boore J.L."/>
            <person name="Busam D."/>
            <person name="Dumas B."/>
            <person name="Ferriera S."/>
            <person name="Fuerstenberg S.I."/>
            <person name="Gachon C.M."/>
            <person name="Gaulin E."/>
            <person name="Govers F."/>
            <person name="Grenville-Briggs L."/>
            <person name="Horner N."/>
            <person name="Hostetler J."/>
            <person name="Jiang R.H."/>
            <person name="Johnson J."/>
            <person name="Krajaejun T."/>
            <person name="Lin H."/>
            <person name="Meijer H.J."/>
            <person name="Moore B."/>
            <person name="Morris P."/>
            <person name="Phuntmart V."/>
            <person name="Puiu D."/>
            <person name="Shetty J."/>
            <person name="Stajich J.E."/>
            <person name="Tripathy S."/>
            <person name="Wawra S."/>
            <person name="van West P."/>
            <person name="Whitty B.R."/>
            <person name="Coutinho P.M."/>
            <person name="Henrissat B."/>
            <person name="Martin F."/>
            <person name="Thomas P.D."/>
            <person name="Tyler B.M."/>
            <person name="De Vries R.P."/>
            <person name="Kamoun S."/>
            <person name="Yandell M."/>
            <person name="Tisserat N."/>
            <person name="Buell C.R."/>
        </authorList>
    </citation>
    <scope>NUCLEOTIDE SEQUENCE</scope>
    <source>
        <strain evidence="10">DAOM:BR144</strain>
    </source>
</reference>
<comment type="subcellular location">
    <subcellularLocation>
        <location evidence="1">Cytoplasm</location>
    </subcellularLocation>
</comment>
<protein>
    <recommendedName>
        <fullName evidence="8">RWD domain-containing protein</fullName>
    </recommendedName>
</protein>
<dbReference type="PANTHER" id="PTHR16301">
    <property type="entry name" value="IMPACT-RELATED"/>
    <property type="match status" value="1"/>
</dbReference>
<dbReference type="CDD" id="cd23821">
    <property type="entry name" value="RWD_IMPACT"/>
    <property type="match status" value="1"/>
</dbReference>
<dbReference type="EnsemblProtists" id="PYU1_T007591">
    <property type="protein sequence ID" value="PYU1_T007591"/>
    <property type="gene ID" value="PYU1_G007575"/>
</dbReference>
<dbReference type="InterPro" id="IPR006575">
    <property type="entry name" value="RWD_dom"/>
</dbReference>
<keyword evidence="4" id="KW-0678">Repressor</keyword>
<dbReference type="STRING" id="431595.K3WRJ7"/>
<feature type="region of interest" description="Disordered" evidence="7">
    <location>
        <begin position="124"/>
        <end position="158"/>
    </location>
</feature>
<dbReference type="OMA" id="FYEISAP"/>
<evidence type="ECO:0000256" key="5">
    <source>
        <dbReference type="ARBA" id="ARBA00022845"/>
    </source>
</evidence>
<evidence type="ECO:0000259" key="8">
    <source>
        <dbReference type="PROSITE" id="PS50908"/>
    </source>
</evidence>
<evidence type="ECO:0000256" key="4">
    <source>
        <dbReference type="ARBA" id="ARBA00022491"/>
    </source>
</evidence>
<dbReference type="Proteomes" id="UP000019132">
    <property type="component" value="Unassembled WGS sequence"/>
</dbReference>
<name>K3WRJ7_GLOUD</name>
<dbReference type="GO" id="GO:0005737">
    <property type="term" value="C:cytoplasm"/>
    <property type="evidence" value="ECO:0007669"/>
    <property type="project" value="UniProtKB-SubCell"/>
</dbReference>
<keyword evidence="6" id="KW-0346">Stress response</keyword>
<feature type="domain" description="RWD" evidence="8">
    <location>
        <begin position="12"/>
        <end position="115"/>
    </location>
</feature>
<evidence type="ECO:0000256" key="6">
    <source>
        <dbReference type="ARBA" id="ARBA00023016"/>
    </source>
</evidence>
<proteinExistence type="inferred from homology"/>
<dbReference type="InterPro" id="IPR036956">
    <property type="entry name" value="Impact_N_sf"/>
</dbReference>
<dbReference type="GO" id="GO:0140469">
    <property type="term" value="P:GCN2-mediated signaling"/>
    <property type="evidence" value="ECO:0007669"/>
    <property type="project" value="TreeGrafter"/>
</dbReference>
<organism evidence="9 10">
    <name type="scientific">Globisporangium ultimum (strain ATCC 200006 / CBS 805.95 / DAOM BR144)</name>
    <name type="common">Pythium ultimum</name>
    <dbReference type="NCBI Taxonomy" id="431595"/>
    <lineage>
        <taxon>Eukaryota</taxon>
        <taxon>Sar</taxon>
        <taxon>Stramenopiles</taxon>
        <taxon>Oomycota</taxon>
        <taxon>Peronosporomycetes</taxon>
        <taxon>Pythiales</taxon>
        <taxon>Pythiaceae</taxon>
        <taxon>Globisporangium</taxon>
    </lineage>
</organism>
<reference evidence="10" key="2">
    <citation type="submission" date="2010-04" db="EMBL/GenBank/DDBJ databases">
        <authorList>
            <person name="Buell R."/>
            <person name="Hamilton J."/>
            <person name="Hostetler J."/>
        </authorList>
    </citation>
    <scope>NUCLEOTIDE SEQUENCE [LARGE SCALE GENOMIC DNA]</scope>
    <source>
        <strain evidence="10">DAOM:BR144</strain>
    </source>
</reference>
<dbReference type="InParanoid" id="K3WRJ7"/>
<dbReference type="GO" id="GO:0006446">
    <property type="term" value="P:regulation of translational initiation"/>
    <property type="evidence" value="ECO:0007669"/>
    <property type="project" value="TreeGrafter"/>
</dbReference>
<dbReference type="InterPro" id="IPR001498">
    <property type="entry name" value="Impact_N"/>
</dbReference>
<keyword evidence="5" id="KW-0810">Translation regulation</keyword>
<evidence type="ECO:0000256" key="2">
    <source>
        <dbReference type="ARBA" id="ARBA00007665"/>
    </source>
</evidence>
<dbReference type="SUPFAM" id="SSF54211">
    <property type="entry name" value="Ribosomal protein S5 domain 2-like"/>
    <property type="match status" value="1"/>
</dbReference>
<accession>K3WRJ7</accession>
<dbReference type="Pfam" id="PF05773">
    <property type="entry name" value="RWD"/>
    <property type="match status" value="1"/>
</dbReference>
<dbReference type="SUPFAM" id="SSF54495">
    <property type="entry name" value="UBC-like"/>
    <property type="match status" value="1"/>
</dbReference>
<keyword evidence="3" id="KW-0963">Cytoplasm</keyword>
<dbReference type="PROSITE" id="PS50908">
    <property type="entry name" value="RWD"/>
    <property type="match status" value="1"/>
</dbReference>
<evidence type="ECO:0000313" key="10">
    <source>
        <dbReference type="Proteomes" id="UP000019132"/>
    </source>
</evidence>
<evidence type="ECO:0000256" key="7">
    <source>
        <dbReference type="SAM" id="MobiDB-lite"/>
    </source>
</evidence>
<dbReference type="PANTHER" id="PTHR16301:SF25">
    <property type="entry name" value="PROTEIN IMPACT"/>
    <property type="match status" value="1"/>
</dbReference>
<comment type="similarity">
    <text evidence="2">Belongs to the IMPACT family.</text>
</comment>
<dbReference type="InterPro" id="IPR020568">
    <property type="entry name" value="Ribosomal_Su5_D2-typ_SF"/>
</dbReference>
<evidence type="ECO:0000256" key="3">
    <source>
        <dbReference type="ARBA" id="ARBA00022490"/>
    </source>
</evidence>
<evidence type="ECO:0000313" key="9">
    <source>
        <dbReference type="EnsemblProtists" id="PYU1_T007591"/>
    </source>
</evidence>
<dbReference type="EMBL" id="GL376585">
    <property type="status" value="NOT_ANNOTATED_CDS"/>
    <property type="molecule type" value="Genomic_DNA"/>
</dbReference>
<dbReference type="AlphaFoldDB" id="K3WRJ7"/>
<dbReference type="InterPro" id="IPR016135">
    <property type="entry name" value="UBQ-conjugating_enzyme/RWD"/>
</dbReference>
<dbReference type="InterPro" id="IPR023582">
    <property type="entry name" value="Impact"/>
</dbReference>
<dbReference type="HOGENOM" id="CLU_045276_1_1_1"/>